<feature type="compositionally biased region" description="Basic and acidic residues" evidence="2">
    <location>
        <begin position="462"/>
        <end position="475"/>
    </location>
</feature>
<keyword evidence="1" id="KW-0862">Zinc</keyword>
<gene>
    <name evidence="4" type="ORF">Bpfe_029921</name>
</gene>
<dbReference type="PANTHER" id="PTHR16116">
    <property type="entry name" value="ZINC FINGER PROTEIN 839"/>
    <property type="match status" value="1"/>
</dbReference>
<feature type="compositionally biased region" description="Polar residues" evidence="2">
    <location>
        <begin position="365"/>
        <end position="376"/>
    </location>
</feature>
<evidence type="ECO:0000259" key="3">
    <source>
        <dbReference type="PROSITE" id="PS50157"/>
    </source>
</evidence>
<protein>
    <submittedName>
        <fullName evidence="4">Cell wall protein RBR3</fullName>
    </submittedName>
</protein>
<evidence type="ECO:0000256" key="2">
    <source>
        <dbReference type="SAM" id="MobiDB-lite"/>
    </source>
</evidence>
<feature type="compositionally biased region" description="Basic residues" evidence="2">
    <location>
        <begin position="377"/>
        <end position="386"/>
    </location>
</feature>
<comment type="caution">
    <text evidence="4">The sequence shown here is derived from an EMBL/GenBank/DDBJ whole genome shotgun (WGS) entry which is preliminary data.</text>
</comment>
<reference evidence="4" key="1">
    <citation type="journal article" date="2023" name="PLoS Negl. Trop. Dis.">
        <title>A genome sequence for Biomphalaria pfeifferi, the major vector snail for the human-infecting parasite Schistosoma mansoni.</title>
        <authorList>
            <person name="Bu L."/>
            <person name="Lu L."/>
            <person name="Laidemitt M.R."/>
            <person name="Zhang S.M."/>
            <person name="Mutuku M."/>
            <person name="Mkoji G."/>
            <person name="Steinauer M."/>
            <person name="Loker E.S."/>
        </authorList>
    </citation>
    <scope>NUCLEOTIDE SEQUENCE</scope>
    <source>
        <strain evidence="4">KasaAsao</strain>
    </source>
</reference>
<organism evidence="4 5">
    <name type="scientific">Biomphalaria pfeifferi</name>
    <name type="common">Bloodfluke planorb</name>
    <name type="synonym">Freshwater snail</name>
    <dbReference type="NCBI Taxonomy" id="112525"/>
    <lineage>
        <taxon>Eukaryota</taxon>
        <taxon>Metazoa</taxon>
        <taxon>Spiralia</taxon>
        <taxon>Lophotrochozoa</taxon>
        <taxon>Mollusca</taxon>
        <taxon>Gastropoda</taxon>
        <taxon>Heterobranchia</taxon>
        <taxon>Euthyneura</taxon>
        <taxon>Panpulmonata</taxon>
        <taxon>Hygrophila</taxon>
        <taxon>Lymnaeoidea</taxon>
        <taxon>Planorbidae</taxon>
        <taxon>Biomphalaria</taxon>
    </lineage>
</organism>
<feature type="compositionally biased region" description="Polar residues" evidence="2">
    <location>
        <begin position="578"/>
        <end position="591"/>
    </location>
</feature>
<feature type="region of interest" description="Disordered" evidence="2">
    <location>
        <begin position="364"/>
        <end position="441"/>
    </location>
</feature>
<dbReference type="PROSITE" id="PS50157">
    <property type="entry name" value="ZINC_FINGER_C2H2_2"/>
    <property type="match status" value="1"/>
</dbReference>
<dbReference type="InterPro" id="IPR013087">
    <property type="entry name" value="Znf_C2H2_type"/>
</dbReference>
<dbReference type="InterPro" id="IPR031885">
    <property type="entry name" value="DUF4764"/>
</dbReference>
<dbReference type="GO" id="GO:0008270">
    <property type="term" value="F:zinc ion binding"/>
    <property type="evidence" value="ECO:0007669"/>
    <property type="project" value="UniProtKB-KW"/>
</dbReference>
<keyword evidence="1" id="KW-0479">Metal-binding</keyword>
<dbReference type="InterPro" id="IPR039946">
    <property type="entry name" value="ZN839"/>
</dbReference>
<sequence>MAETDQETGLLNGTVSHSDVASMIDATHVQVDQDGMSEELLRQALAEANAFASVSYAVSGNDSEVCDTGQDNADVNGDLTSVNSVENGSETQLSTNSEAVLVHNSSNLLNGSSESIFTNGTSNVLGIESNGHFTVDIGLESLPEGHIISIPNDIMSGSVIIPGTQNNQLQQSVEPQIIENEGQLLQDDSTTMESEYIQGNTNEQLSQSETFTHPNTITVSAQSGIQMSQEVLQNVIQQVQAQQALAAQKKHLTDTSNSQQETISFTLVSPSQPNNASPPLGSSQNPIRIIQQGNRYTPMQQLTAEQLQQIMQVVQQQHVSKNSQDNGGSVIFNPQTNTRIMYRVIYPSELHKSQNATTYHVIRPSTATQEQQTANSQHKRPYRKRKDVSNNSAGIEDEEKDKSVSDTPELSKEEKEERKKHRPRTRSGRVSKPPKHMVQDYKHIHVLDWDEDYDDSDGGYSDFKHSDEEDKIKQEVDDESLASPDLSSNRGGRPRNHRCQTCDKSYIGQAGLNRHYRLNPDHCTNPSENGSISSLHNGSLDGEDSKDASLLQDGSSSHMSDTTAEVSKINDGMDNFSEDSNTQDSLNSIGATSPVVKRGRGRGGYRGRWAHWKQNAQLRRKSKLKELIKQCKDEELMEVVLPRLVNSVSVWEFLMMKSEKGGSRPQVDVIYREFESLRQHVQRACADYMKPLSPEELVDDNLQCKMIKVSDKNLATCLGLDTLTYRIREMPPGDSNSFSSLHNKLSAAALTVVSNTKPTLDQPDAKRSGSEVPLEQGQNQVKKPKISTYVSWDRLSQPVNVNGSVVTSQQGSSLEEKTIISRSDSSLSSVSSLSLSSVTSPQLNFSTAVTSSMVTTSSSPPTFTSSVSKPVSVSSVTVRSPFVHIACPTTKPTTVSYVLADTKGQHLLGANKGASKGQSVPVLITPQLTTGQILPTISSVQPKILVATPQSQQASAPATTASQQPNATTLLLATAAPPSVQHRVVVRQPPQQTKILVPSQSTVGKPQGMSTISLFSTTASPSVSHPRSILSQAKPAEVKVSRQLFHDTTSLTISTSVALSNGRSSNKTASLLSTSQTVFQPHLPARTSTVPVISPIVSSNRTEVNKPKPVLSTRTLVTPPSGQQFNASPNKASGVQVIVSESEMDDIEVLNSLGFTDDLSALAVSADNLSGTLSTTDLVSVSSVTEADSFLHTQATDSNCKYVTTGEASVTSSPSFGMIQNGTISVLDGMAYINGSSTDFSTNSSPPISIKDSSNSSAGTLVVSSATSTGDFIISKAQMGFSSTVLHSSPYTNGVSQDIKTGESLNNSSMILADMSGLQYEQANASVHLNGRSLLQSVETPEDSINLLSDNLPVSEPPDADVHFLDTRDSGMPSGDEVDNQIYLSEGTNIYQTEDGTIIIQSADGNTYQLQGAQGLSLETVQALLSGQLNQLTEDAGSGGVQML</sequence>
<evidence type="ECO:0000256" key="1">
    <source>
        <dbReference type="PROSITE-ProRule" id="PRU00042"/>
    </source>
</evidence>
<dbReference type="Pfam" id="PF15961">
    <property type="entry name" value="DUF4764"/>
    <property type="match status" value="2"/>
</dbReference>
<dbReference type="PANTHER" id="PTHR16116:SF5">
    <property type="entry name" value="ZINC FINGER PROTEIN 839"/>
    <property type="match status" value="1"/>
</dbReference>
<evidence type="ECO:0000313" key="4">
    <source>
        <dbReference type="EMBL" id="KAK0040655.1"/>
    </source>
</evidence>
<feature type="compositionally biased region" description="Basic and acidic residues" evidence="2">
    <location>
        <begin position="400"/>
        <end position="417"/>
    </location>
</feature>
<reference evidence="4" key="2">
    <citation type="submission" date="2023-04" db="EMBL/GenBank/DDBJ databases">
        <authorList>
            <person name="Bu L."/>
            <person name="Lu L."/>
            <person name="Laidemitt M.R."/>
            <person name="Zhang S.M."/>
            <person name="Mutuku M."/>
            <person name="Mkoji G."/>
            <person name="Steinauer M."/>
            <person name="Loker E.S."/>
        </authorList>
    </citation>
    <scope>NUCLEOTIDE SEQUENCE</scope>
    <source>
        <strain evidence="4">KasaAsao</strain>
        <tissue evidence="4">Whole Snail</tissue>
    </source>
</reference>
<feature type="compositionally biased region" description="Polar residues" evidence="2">
    <location>
        <begin position="522"/>
        <end position="537"/>
    </location>
</feature>
<accession>A0AAD8EUR4</accession>
<feature type="compositionally biased region" description="Basic residues" evidence="2">
    <location>
        <begin position="418"/>
        <end position="435"/>
    </location>
</feature>
<proteinExistence type="predicted"/>
<feature type="compositionally biased region" description="Polar residues" evidence="2">
    <location>
        <begin position="552"/>
        <end position="565"/>
    </location>
</feature>
<keyword evidence="5" id="KW-1185">Reference proteome</keyword>
<feature type="region of interest" description="Disordered" evidence="2">
    <location>
        <begin position="756"/>
        <end position="782"/>
    </location>
</feature>
<dbReference type="Proteomes" id="UP001233172">
    <property type="component" value="Unassembled WGS sequence"/>
</dbReference>
<keyword evidence="1" id="KW-0863">Zinc-finger</keyword>
<feature type="domain" description="C2H2-type" evidence="3">
    <location>
        <begin position="497"/>
        <end position="527"/>
    </location>
</feature>
<feature type="region of interest" description="Disordered" evidence="2">
    <location>
        <begin position="460"/>
        <end position="500"/>
    </location>
</feature>
<name>A0AAD8EUR4_BIOPF</name>
<feature type="region of interest" description="Disordered" evidence="2">
    <location>
        <begin position="518"/>
        <end position="602"/>
    </location>
</feature>
<evidence type="ECO:0000313" key="5">
    <source>
        <dbReference type="Proteomes" id="UP001233172"/>
    </source>
</evidence>
<dbReference type="EMBL" id="JASAOG010000313">
    <property type="protein sequence ID" value="KAK0040655.1"/>
    <property type="molecule type" value="Genomic_DNA"/>
</dbReference>